<dbReference type="EMBL" id="JABBNT010000004">
    <property type="protein sequence ID" value="NMM45593.1"/>
    <property type="molecule type" value="Genomic_DNA"/>
</dbReference>
<comment type="caution">
    <text evidence="1">The sequence shown here is derived from an EMBL/GenBank/DDBJ whole genome shotgun (WGS) entry which is preliminary data.</text>
</comment>
<protein>
    <submittedName>
        <fullName evidence="1">Uncharacterized protein</fullName>
    </submittedName>
</protein>
<evidence type="ECO:0000313" key="2">
    <source>
        <dbReference type="Proteomes" id="UP000539372"/>
    </source>
</evidence>
<dbReference type="RefSeq" id="WP_169625981.1">
    <property type="nucleotide sequence ID" value="NZ_JABBNT010000004.1"/>
</dbReference>
<name>A0A7Y0HGE6_9PROT</name>
<reference evidence="1 2" key="1">
    <citation type="submission" date="2020-04" db="EMBL/GenBank/DDBJ databases">
        <title>Rhodospirillaceae bacterium KN72 isolated from deep sea.</title>
        <authorList>
            <person name="Zhang D.-C."/>
        </authorList>
    </citation>
    <scope>NUCLEOTIDE SEQUENCE [LARGE SCALE GENOMIC DNA]</scope>
    <source>
        <strain evidence="1 2">KN72</strain>
    </source>
</reference>
<organism evidence="1 2">
    <name type="scientific">Pacificispira spongiicola</name>
    <dbReference type="NCBI Taxonomy" id="2729598"/>
    <lineage>
        <taxon>Bacteria</taxon>
        <taxon>Pseudomonadati</taxon>
        <taxon>Pseudomonadota</taxon>
        <taxon>Alphaproteobacteria</taxon>
        <taxon>Rhodospirillales</taxon>
        <taxon>Rhodospirillaceae</taxon>
        <taxon>Pacificispira</taxon>
    </lineage>
</organism>
<sequence>MVKAAAQKLDTDRAVFWYLAEDASGEPGWRDRLSWPVTPTRLRELGEEACLRVLDLVRAESDPLHRQILSVGSGQLINGFMVLTELAYVASAARSTGASVRTPPPEYDAFFTTGDVASVTADAYRNKGVQDVAASNWPWLRSVARTRSWSGAAGLPAALLGGDGIVLSHNRMVIDHLRRNGVKARFQNAANIVVTCRRAGAGEPCRDTIPVLTQAVAALCDLCTELDDATRVRLGEILLARLRQSFETIASDVAAVRARTSLPKTVWSGTNGSYATRLIASEVRRRGGRVYVFDHGGVTGISQILPLTAIVEGMFATTFHVGTDAWCDLLRRSGFEALVAGINDGLEIRAGAGEPTFRQACLDLPPPRKGARRRAIYVSHPYYGHRQFAIAGMRDPIYMDFQIDLIERLKAHDIDLMLKPHPEGHFGDDTYPLQHMAETSFRRFETHLRDADVFIFDAPTSTTFCEALCTNRPVILIDRTQYPTNPVLDEQVAARCLVVRTDYDGNNRLRVDAQGLDRTIAALPDAADPSFFRNLLVGH</sequence>
<evidence type="ECO:0000313" key="1">
    <source>
        <dbReference type="EMBL" id="NMM45593.1"/>
    </source>
</evidence>
<keyword evidence="2" id="KW-1185">Reference proteome</keyword>
<dbReference type="Proteomes" id="UP000539372">
    <property type="component" value="Unassembled WGS sequence"/>
</dbReference>
<dbReference type="AlphaFoldDB" id="A0A7Y0HGE6"/>
<accession>A0A7Y0HGE6</accession>
<gene>
    <name evidence="1" type="ORF">HH303_13945</name>
</gene>
<proteinExistence type="predicted"/>